<comment type="similarity">
    <text evidence="2">Belongs to the CPA3 antiporters (TC 2.A.63) subunit E family.</text>
</comment>
<keyword evidence="6" id="KW-0472">Membrane</keyword>
<evidence type="ECO:0000256" key="2">
    <source>
        <dbReference type="ARBA" id="ARBA00006228"/>
    </source>
</evidence>
<dbReference type="OrthoDB" id="9807187at2"/>
<proteinExistence type="inferred from homology"/>
<organism evidence="7 8">
    <name type="scientific">Pseudomonas alkylphenolica</name>
    <dbReference type="NCBI Taxonomy" id="237609"/>
    <lineage>
        <taxon>Bacteria</taxon>
        <taxon>Pseudomonadati</taxon>
        <taxon>Pseudomonadota</taxon>
        <taxon>Gammaproteobacteria</taxon>
        <taxon>Pseudomonadales</taxon>
        <taxon>Pseudomonadaceae</taxon>
        <taxon>Pseudomonas</taxon>
    </lineage>
</organism>
<keyword evidence="5" id="KW-1133">Transmembrane helix</keyword>
<dbReference type="EMBL" id="CP009048">
    <property type="protein sequence ID" value="AIL62684.1"/>
    <property type="molecule type" value="Genomic_DNA"/>
</dbReference>
<evidence type="ECO:0000256" key="4">
    <source>
        <dbReference type="ARBA" id="ARBA00022692"/>
    </source>
</evidence>
<dbReference type="GO" id="GO:0008324">
    <property type="term" value="F:monoatomic cation transmembrane transporter activity"/>
    <property type="evidence" value="ECO:0007669"/>
    <property type="project" value="InterPro"/>
</dbReference>
<dbReference type="KEGG" id="palk:PSAKL28_35320"/>
<dbReference type="Pfam" id="PF01899">
    <property type="entry name" value="MNHE"/>
    <property type="match status" value="1"/>
</dbReference>
<sequence length="162" mass="18429">MRRLFPAPLLSLSLCLLWLLLNLSVSPGNLLLAVLLGVFAPLLMAPLRPVTVRIRHPWTVLRLIMRVGIDVLISNLQVARGVWSAKRRAPRSRFVHIPLDLRDAHGLAALSMITTVIPGTIWSELALDRSILLLHVFDLDDEAQFIEHFKQTYERPLMEIFE</sequence>
<dbReference type="HOGENOM" id="CLU_086615_4_0_6"/>
<evidence type="ECO:0000256" key="1">
    <source>
        <dbReference type="ARBA" id="ARBA00004651"/>
    </source>
</evidence>
<keyword evidence="3" id="KW-1003">Cell membrane</keyword>
<reference evidence="7 8" key="1">
    <citation type="submission" date="2014-07" db="EMBL/GenBank/DDBJ databases">
        <authorList>
            <person name="Lee K."/>
            <person name="Lim J.Y."/>
            <person name="Hwang I."/>
        </authorList>
    </citation>
    <scope>NUCLEOTIDE SEQUENCE [LARGE SCALE GENOMIC DNA]</scope>
    <source>
        <strain evidence="7 8">KL28</strain>
    </source>
</reference>
<dbReference type="PIRSF" id="PIRSF019239">
    <property type="entry name" value="MrpE"/>
    <property type="match status" value="1"/>
</dbReference>
<accession>A0A077FF48</accession>
<dbReference type="NCBIfam" id="NF006520">
    <property type="entry name" value="PRK08965.1-4"/>
    <property type="match status" value="1"/>
</dbReference>
<dbReference type="eggNOG" id="COG1863">
    <property type="taxonomic scope" value="Bacteria"/>
</dbReference>
<dbReference type="Proteomes" id="UP000028931">
    <property type="component" value="Chromosome"/>
</dbReference>
<dbReference type="RefSeq" id="WP_038612976.1">
    <property type="nucleotide sequence ID" value="NZ_CP009048.1"/>
</dbReference>
<dbReference type="InterPro" id="IPR002758">
    <property type="entry name" value="Cation_antiport_E"/>
</dbReference>
<comment type="subcellular location">
    <subcellularLocation>
        <location evidence="1">Cell membrane</location>
        <topology evidence="1">Multi-pass membrane protein</topology>
    </subcellularLocation>
</comment>
<evidence type="ECO:0000256" key="6">
    <source>
        <dbReference type="ARBA" id="ARBA00023136"/>
    </source>
</evidence>
<evidence type="ECO:0000256" key="3">
    <source>
        <dbReference type="ARBA" id="ARBA00022475"/>
    </source>
</evidence>
<protein>
    <submittedName>
        <fullName evidence="7">Monovalent cation/H+ antiporter subunit E</fullName>
    </submittedName>
</protein>
<gene>
    <name evidence="7" type="ORF">PSAKL28_35320</name>
</gene>
<dbReference type="PANTHER" id="PTHR34584">
    <property type="entry name" value="NA(+)/H(+) ANTIPORTER SUBUNIT E1"/>
    <property type="match status" value="1"/>
</dbReference>
<name>A0A077FF48_9PSED</name>
<evidence type="ECO:0000313" key="7">
    <source>
        <dbReference type="EMBL" id="AIL62684.1"/>
    </source>
</evidence>
<dbReference type="GO" id="GO:0005886">
    <property type="term" value="C:plasma membrane"/>
    <property type="evidence" value="ECO:0007669"/>
    <property type="project" value="UniProtKB-SubCell"/>
</dbReference>
<dbReference type="AlphaFoldDB" id="A0A077FF48"/>
<dbReference type="PANTHER" id="PTHR34584:SF1">
    <property type="entry name" value="NA(+)_H(+) ANTIPORTER SUBUNIT E1"/>
    <property type="match status" value="1"/>
</dbReference>
<evidence type="ECO:0000313" key="8">
    <source>
        <dbReference type="Proteomes" id="UP000028931"/>
    </source>
</evidence>
<evidence type="ECO:0000256" key="5">
    <source>
        <dbReference type="ARBA" id="ARBA00022989"/>
    </source>
</evidence>
<keyword evidence="4" id="KW-0812">Transmembrane</keyword>